<name>A0A146GC31_TERSA</name>
<dbReference type="PANTHER" id="PTHR36151:SF3">
    <property type="entry name" value="ER-BOUND OXYGENASE MPAB_MPAB'_RUBBER OXYGENASE CATALYTIC DOMAIN-CONTAINING PROTEIN"/>
    <property type="match status" value="1"/>
</dbReference>
<dbReference type="AlphaFoldDB" id="A0A146GC31"/>
<dbReference type="RefSeq" id="WP_075079912.1">
    <property type="nucleotide sequence ID" value="NZ_BDCO01000002.1"/>
</dbReference>
<evidence type="ECO:0000259" key="1">
    <source>
        <dbReference type="Pfam" id="PF09995"/>
    </source>
</evidence>
<feature type="domain" description="ER-bound oxygenase mpaB/mpaB'/Rubber oxygenase catalytic" evidence="1">
    <location>
        <begin position="14"/>
        <end position="221"/>
    </location>
</feature>
<dbReference type="GO" id="GO:0016491">
    <property type="term" value="F:oxidoreductase activity"/>
    <property type="evidence" value="ECO:0007669"/>
    <property type="project" value="InterPro"/>
</dbReference>
<dbReference type="Pfam" id="PF09995">
    <property type="entry name" value="MPAB_Lcp_cat"/>
    <property type="match status" value="1"/>
</dbReference>
<dbReference type="OrthoDB" id="108890at2"/>
<reference evidence="3" key="1">
    <citation type="journal article" date="2017" name="Genome Announc.">
        <title>Draft Genome Sequence of Terrimicrobium sacchariphilum NM-5T, a Facultative Anaerobic Soil Bacterium of the Class Spartobacteria.</title>
        <authorList>
            <person name="Qiu Y.L."/>
            <person name="Tourlousse D.M."/>
            <person name="Matsuura N."/>
            <person name="Ohashi A."/>
            <person name="Sekiguchi Y."/>
        </authorList>
    </citation>
    <scope>NUCLEOTIDE SEQUENCE [LARGE SCALE GENOMIC DNA]</scope>
    <source>
        <strain evidence="3">NM-5</strain>
    </source>
</reference>
<comment type="caution">
    <text evidence="2">The sequence shown here is derived from an EMBL/GenBank/DDBJ whole genome shotgun (WGS) entry which is preliminary data.</text>
</comment>
<dbReference type="PANTHER" id="PTHR36151">
    <property type="entry name" value="BLR2777 PROTEIN"/>
    <property type="match status" value="1"/>
</dbReference>
<keyword evidence="3" id="KW-1185">Reference proteome</keyword>
<dbReference type="InterPro" id="IPR018713">
    <property type="entry name" value="MPAB/Lcp_cat_dom"/>
</dbReference>
<sequence>MNQTGLFLPQSAIWKVSRETILLLGGPAAAILQIAHPQIALGVSRHSNFREETLGRLHRTLEAVYTVTFSPRAEVEAMERRIRARHAPVQRAEPQRYSAFDPAAQMWVLATLIAVAVECYEAFVGPLTAEECEGYYRDMREFGVCFGLDRNYGPANWAEFAAYYSEMLSGDELCSLPISRELASHIAHPRQPLFLRLGWPASNWATRRFLPSPACEKLGFQRIGAGPVDDAIRDALGLLPPELRYARQYLRAIDSAGQP</sequence>
<accession>A0A146GC31</accession>
<dbReference type="EMBL" id="BDCO01000002">
    <property type="protein sequence ID" value="GAT34267.1"/>
    <property type="molecule type" value="Genomic_DNA"/>
</dbReference>
<gene>
    <name evidence="2" type="ORF">TSACC_22692</name>
</gene>
<dbReference type="STRING" id="690879.TSACC_22692"/>
<evidence type="ECO:0000313" key="2">
    <source>
        <dbReference type="EMBL" id="GAT34267.1"/>
    </source>
</evidence>
<organism evidence="2 3">
    <name type="scientific">Terrimicrobium sacchariphilum</name>
    <dbReference type="NCBI Taxonomy" id="690879"/>
    <lineage>
        <taxon>Bacteria</taxon>
        <taxon>Pseudomonadati</taxon>
        <taxon>Verrucomicrobiota</taxon>
        <taxon>Terrimicrobiia</taxon>
        <taxon>Terrimicrobiales</taxon>
        <taxon>Terrimicrobiaceae</taxon>
        <taxon>Terrimicrobium</taxon>
    </lineage>
</organism>
<dbReference type="Proteomes" id="UP000076023">
    <property type="component" value="Unassembled WGS sequence"/>
</dbReference>
<dbReference type="InParanoid" id="A0A146GC31"/>
<evidence type="ECO:0000313" key="3">
    <source>
        <dbReference type="Proteomes" id="UP000076023"/>
    </source>
</evidence>
<protein>
    <recommendedName>
        <fullName evidence="1">ER-bound oxygenase mpaB/mpaB'/Rubber oxygenase catalytic domain-containing protein</fullName>
    </recommendedName>
</protein>
<proteinExistence type="predicted"/>